<protein>
    <recommendedName>
        <fullName evidence="3">histidine kinase</fullName>
        <ecNumber evidence="3">2.7.13.3</ecNumber>
    </recommendedName>
</protein>
<dbReference type="SMART" id="SM00388">
    <property type="entry name" value="HisKA"/>
    <property type="match status" value="1"/>
</dbReference>
<reference evidence="17 18" key="1">
    <citation type="submission" date="2016-10" db="EMBL/GenBank/DDBJ databases">
        <authorList>
            <person name="de Groot N.N."/>
        </authorList>
    </citation>
    <scope>NUCLEOTIDE SEQUENCE [LARGE SCALE GENOMIC DNA]</scope>
    <source>
        <strain evidence="17 18">DSM 28286</strain>
    </source>
</reference>
<keyword evidence="9 17" id="KW-0418">Kinase</keyword>
<keyword evidence="10" id="KW-0067">ATP-binding</keyword>
<dbReference type="SMART" id="SM00304">
    <property type="entry name" value="HAMP"/>
    <property type="match status" value="1"/>
</dbReference>
<dbReference type="InterPro" id="IPR004358">
    <property type="entry name" value="Sig_transdc_His_kin-like_C"/>
</dbReference>
<comment type="catalytic activity">
    <reaction evidence="1">
        <text>ATP + protein L-histidine = ADP + protein N-phospho-L-histidine.</text>
        <dbReference type="EC" id="2.7.13.3"/>
    </reaction>
</comment>
<organism evidence="17 18">
    <name type="scientific">Parafilimonas terrae</name>
    <dbReference type="NCBI Taxonomy" id="1465490"/>
    <lineage>
        <taxon>Bacteria</taxon>
        <taxon>Pseudomonadati</taxon>
        <taxon>Bacteroidota</taxon>
        <taxon>Chitinophagia</taxon>
        <taxon>Chitinophagales</taxon>
        <taxon>Chitinophagaceae</taxon>
        <taxon>Parafilimonas</taxon>
    </lineage>
</organism>
<dbReference type="Pfam" id="PF00512">
    <property type="entry name" value="HisKA"/>
    <property type="match status" value="1"/>
</dbReference>
<evidence type="ECO:0000256" key="10">
    <source>
        <dbReference type="ARBA" id="ARBA00022840"/>
    </source>
</evidence>
<dbReference type="Pfam" id="PF02518">
    <property type="entry name" value="HATPase_c"/>
    <property type="match status" value="1"/>
</dbReference>
<dbReference type="InterPro" id="IPR003660">
    <property type="entry name" value="HAMP_dom"/>
</dbReference>
<dbReference type="Gene3D" id="1.10.287.130">
    <property type="match status" value="1"/>
</dbReference>
<feature type="domain" description="HAMP" evidence="16">
    <location>
        <begin position="180"/>
        <end position="233"/>
    </location>
</feature>
<evidence type="ECO:0000256" key="9">
    <source>
        <dbReference type="ARBA" id="ARBA00022777"/>
    </source>
</evidence>
<dbReference type="InterPro" id="IPR003594">
    <property type="entry name" value="HATPase_dom"/>
</dbReference>
<evidence type="ECO:0000256" key="8">
    <source>
        <dbReference type="ARBA" id="ARBA00022741"/>
    </source>
</evidence>
<dbReference type="SUPFAM" id="SSF55874">
    <property type="entry name" value="ATPase domain of HSP90 chaperone/DNA topoisomerase II/histidine kinase"/>
    <property type="match status" value="1"/>
</dbReference>
<dbReference type="PROSITE" id="PS50885">
    <property type="entry name" value="HAMP"/>
    <property type="match status" value="1"/>
</dbReference>
<keyword evidence="12" id="KW-0902">Two-component regulatory system</keyword>
<dbReference type="PROSITE" id="PS50109">
    <property type="entry name" value="HIS_KIN"/>
    <property type="match status" value="1"/>
</dbReference>
<dbReference type="AlphaFoldDB" id="A0A1I5Y7J3"/>
<proteinExistence type="predicted"/>
<evidence type="ECO:0000256" key="7">
    <source>
        <dbReference type="ARBA" id="ARBA00022692"/>
    </source>
</evidence>
<feature type="transmembrane region" description="Helical" evidence="14">
    <location>
        <begin position="7"/>
        <end position="30"/>
    </location>
</feature>
<evidence type="ECO:0000256" key="11">
    <source>
        <dbReference type="ARBA" id="ARBA00022989"/>
    </source>
</evidence>
<dbReference type="SUPFAM" id="SSF47384">
    <property type="entry name" value="Homodimeric domain of signal transducing histidine kinase"/>
    <property type="match status" value="1"/>
</dbReference>
<dbReference type="OrthoDB" id="594725at2"/>
<keyword evidence="4" id="KW-1003">Cell membrane</keyword>
<dbReference type="STRING" id="1465490.SAMN05444277_1115"/>
<keyword evidence="18" id="KW-1185">Reference proteome</keyword>
<keyword evidence="6" id="KW-0808">Transferase</keyword>
<dbReference type="GO" id="GO:0005524">
    <property type="term" value="F:ATP binding"/>
    <property type="evidence" value="ECO:0007669"/>
    <property type="project" value="UniProtKB-KW"/>
</dbReference>
<keyword evidence="13 14" id="KW-0472">Membrane</keyword>
<dbReference type="RefSeq" id="WP_090660813.1">
    <property type="nucleotide sequence ID" value="NZ_FOXQ01000011.1"/>
</dbReference>
<name>A0A1I5Y7J3_9BACT</name>
<comment type="subcellular location">
    <subcellularLocation>
        <location evidence="2">Cell membrane</location>
        <topology evidence="2">Multi-pass membrane protein</topology>
    </subcellularLocation>
</comment>
<dbReference type="CDD" id="cd00082">
    <property type="entry name" value="HisKA"/>
    <property type="match status" value="1"/>
</dbReference>
<evidence type="ECO:0000256" key="2">
    <source>
        <dbReference type="ARBA" id="ARBA00004651"/>
    </source>
</evidence>
<dbReference type="Gene3D" id="3.30.565.10">
    <property type="entry name" value="Histidine kinase-like ATPase, C-terminal domain"/>
    <property type="match status" value="1"/>
</dbReference>
<keyword evidence="8" id="KW-0547">Nucleotide-binding</keyword>
<evidence type="ECO:0000313" key="18">
    <source>
        <dbReference type="Proteomes" id="UP000199031"/>
    </source>
</evidence>
<sequence>MHVRIKITLLFTLILCVLLGLFCGCIYYFFYDIRLENMKAHLTNQAVTTANMLNDTAAFNPALMKKIDSLTVIPMQDKTIQAYNSFNERIYTDSDMPKDSLQVTADILNNARTNKEYFFTDGNREVVAWYDAGINNHPVIIAAAFDEEGKRNLHHLKIILLIIFACGNLAAFTLGYMFSKILLKPIRKIADDVKDISAQNLEHRIKSGNARDEWNYLTETLNELLDRLQQSFEMQRRFISSVSHELTTPLTSVSSQLEVSLQRNREAKEYRGIMQSVYQDVRNLAKLTQTLLEFATVSGIKGGIEINSIRIDEILMQLPGEITKVDKEYSVKLEFERLPENEDRLLVFGNAELLLSAIKNVVSNSCKYSPDHHAVVKLLVQPKEIYIVIEDDGKGIAESDLKNIFQPFYRSEDSKSTKGFGVGLPLVYRIIKLHKGQIKVNSIVNKGTTFLIQLPIAENVRQK</sequence>
<dbReference type="PANTHER" id="PTHR45528">
    <property type="entry name" value="SENSOR HISTIDINE KINASE CPXA"/>
    <property type="match status" value="1"/>
</dbReference>
<keyword evidence="11 14" id="KW-1133">Transmembrane helix</keyword>
<dbReference type="InterPro" id="IPR003661">
    <property type="entry name" value="HisK_dim/P_dom"/>
</dbReference>
<dbReference type="InterPro" id="IPR005467">
    <property type="entry name" value="His_kinase_dom"/>
</dbReference>
<evidence type="ECO:0000256" key="5">
    <source>
        <dbReference type="ARBA" id="ARBA00022553"/>
    </source>
</evidence>
<evidence type="ECO:0000256" key="6">
    <source>
        <dbReference type="ARBA" id="ARBA00022679"/>
    </source>
</evidence>
<evidence type="ECO:0000259" key="15">
    <source>
        <dbReference type="PROSITE" id="PS50109"/>
    </source>
</evidence>
<dbReference type="GO" id="GO:0005886">
    <property type="term" value="C:plasma membrane"/>
    <property type="evidence" value="ECO:0007669"/>
    <property type="project" value="UniProtKB-SubCell"/>
</dbReference>
<evidence type="ECO:0000256" key="14">
    <source>
        <dbReference type="SAM" id="Phobius"/>
    </source>
</evidence>
<dbReference type="EC" id="2.7.13.3" evidence="3"/>
<dbReference type="InterPro" id="IPR036097">
    <property type="entry name" value="HisK_dim/P_sf"/>
</dbReference>
<dbReference type="InterPro" id="IPR050398">
    <property type="entry name" value="HssS/ArlS-like"/>
</dbReference>
<keyword evidence="7 14" id="KW-0812">Transmembrane</keyword>
<feature type="transmembrane region" description="Helical" evidence="14">
    <location>
        <begin position="158"/>
        <end position="178"/>
    </location>
</feature>
<evidence type="ECO:0000313" key="17">
    <source>
        <dbReference type="EMBL" id="SFQ40149.1"/>
    </source>
</evidence>
<dbReference type="InterPro" id="IPR036890">
    <property type="entry name" value="HATPase_C_sf"/>
</dbReference>
<dbReference type="Proteomes" id="UP000199031">
    <property type="component" value="Unassembled WGS sequence"/>
</dbReference>
<dbReference type="SMART" id="SM00387">
    <property type="entry name" value="HATPase_c"/>
    <property type="match status" value="1"/>
</dbReference>
<dbReference type="EMBL" id="FOXQ01000011">
    <property type="protein sequence ID" value="SFQ40149.1"/>
    <property type="molecule type" value="Genomic_DNA"/>
</dbReference>
<evidence type="ECO:0000256" key="1">
    <source>
        <dbReference type="ARBA" id="ARBA00000085"/>
    </source>
</evidence>
<evidence type="ECO:0000256" key="3">
    <source>
        <dbReference type="ARBA" id="ARBA00012438"/>
    </source>
</evidence>
<evidence type="ECO:0000256" key="4">
    <source>
        <dbReference type="ARBA" id="ARBA00022475"/>
    </source>
</evidence>
<dbReference type="CDD" id="cd00075">
    <property type="entry name" value="HATPase"/>
    <property type="match status" value="1"/>
</dbReference>
<dbReference type="PRINTS" id="PR00344">
    <property type="entry name" value="BCTRLSENSOR"/>
</dbReference>
<gene>
    <name evidence="17" type="ORF">SAMN05444277_1115</name>
</gene>
<evidence type="ECO:0000256" key="13">
    <source>
        <dbReference type="ARBA" id="ARBA00023136"/>
    </source>
</evidence>
<dbReference type="Gene3D" id="6.10.340.10">
    <property type="match status" value="1"/>
</dbReference>
<dbReference type="GO" id="GO:0000155">
    <property type="term" value="F:phosphorelay sensor kinase activity"/>
    <property type="evidence" value="ECO:0007669"/>
    <property type="project" value="InterPro"/>
</dbReference>
<dbReference type="PROSITE" id="PS51257">
    <property type="entry name" value="PROKAR_LIPOPROTEIN"/>
    <property type="match status" value="1"/>
</dbReference>
<keyword evidence="5" id="KW-0597">Phosphoprotein</keyword>
<accession>A0A1I5Y7J3</accession>
<evidence type="ECO:0000259" key="16">
    <source>
        <dbReference type="PROSITE" id="PS50885"/>
    </source>
</evidence>
<dbReference type="PANTHER" id="PTHR45528:SF1">
    <property type="entry name" value="SENSOR HISTIDINE KINASE CPXA"/>
    <property type="match status" value="1"/>
</dbReference>
<dbReference type="SUPFAM" id="SSF158472">
    <property type="entry name" value="HAMP domain-like"/>
    <property type="match status" value="1"/>
</dbReference>
<dbReference type="CDD" id="cd06225">
    <property type="entry name" value="HAMP"/>
    <property type="match status" value="1"/>
</dbReference>
<feature type="domain" description="Histidine kinase" evidence="15">
    <location>
        <begin position="241"/>
        <end position="458"/>
    </location>
</feature>
<evidence type="ECO:0000256" key="12">
    <source>
        <dbReference type="ARBA" id="ARBA00023012"/>
    </source>
</evidence>